<dbReference type="SMART" id="SM00636">
    <property type="entry name" value="Glyco_18"/>
    <property type="match status" value="1"/>
</dbReference>
<gene>
    <name evidence="6" type="ORF">A3B13_03630</name>
</gene>
<evidence type="ECO:0000259" key="5">
    <source>
        <dbReference type="PROSITE" id="PS51910"/>
    </source>
</evidence>
<dbReference type="InterPro" id="IPR017853">
    <property type="entry name" value="GH"/>
</dbReference>
<sequence>MLYRKLSVFIFIALIGSIVSFSIAPAGYAATKTPFYYAGWLPFWKKQNGAQDISGNLYKFHELSPFSYEVRADGTLIDSLKITEGFWPAWLSAVRDSGVKNIPTIAWFNGPAIHKLLSNKKTRIAHEDLITKLVKDMKFDGIDIDYEAKLAETKSYFSLFIQGLAIRLHPLKKILTCTVEARTPLTSLLGGVPKDTRTANDYVALNKYCDEVRIMAYDQGLIDGLLDRKKGNGNLYAPVADPEWAKKTVQEALKYISPKKIMLGIPTYGYEYEVSWADGFTTYKRLRSHTFFQALDRAVNVKAVPLRNSAGEVSFAYATSTTVGKISASLTWNISSTQPAFIASTSAQGLYTRYVSFSDSKSAADKIALAKKMGLRGVVFFKFDGEQDPLLWKEMK</sequence>
<dbReference type="PROSITE" id="PS51910">
    <property type="entry name" value="GH18_2"/>
    <property type="match status" value="1"/>
</dbReference>
<evidence type="ECO:0000313" key="6">
    <source>
        <dbReference type="EMBL" id="OGZ01172.1"/>
    </source>
</evidence>
<evidence type="ECO:0000313" key="7">
    <source>
        <dbReference type="Proteomes" id="UP000176287"/>
    </source>
</evidence>
<comment type="caution">
    <text evidence="6">The sequence shown here is derived from an EMBL/GenBank/DDBJ whole genome shotgun (WGS) entry which is preliminary data.</text>
</comment>
<dbReference type="PROSITE" id="PS01095">
    <property type="entry name" value="GH18_1"/>
    <property type="match status" value="1"/>
</dbReference>
<dbReference type="PANTHER" id="PTHR46066:SF2">
    <property type="entry name" value="CHITINASE DOMAIN-CONTAINING PROTEIN 1"/>
    <property type="match status" value="1"/>
</dbReference>
<comment type="similarity">
    <text evidence="4">Belongs to the glycosyl hydrolase 18 family.</text>
</comment>
<protein>
    <recommendedName>
        <fullName evidence="5">GH18 domain-containing protein</fullName>
    </recommendedName>
</protein>
<dbReference type="GO" id="GO:0005975">
    <property type="term" value="P:carbohydrate metabolic process"/>
    <property type="evidence" value="ECO:0007669"/>
    <property type="project" value="InterPro"/>
</dbReference>
<dbReference type="PANTHER" id="PTHR46066">
    <property type="entry name" value="CHITINASE DOMAIN-CONTAINING PROTEIN 1 FAMILY MEMBER"/>
    <property type="match status" value="1"/>
</dbReference>
<dbReference type="Gene3D" id="3.20.20.80">
    <property type="entry name" value="Glycosidases"/>
    <property type="match status" value="1"/>
</dbReference>
<evidence type="ECO:0000256" key="2">
    <source>
        <dbReference type="ARBA" id="ARBA00023295"/>
    </source>
</evidence>
<dbReference type="Pfam" id="PF00704">
    <property type="entry name" value="Glyco_hydro_18"/>
    <property type="match status" value="1"/>
</dbReference>
<dbReference type="Gene3D" id="3.10.50.10">
    <property type="match status" value="1"/>
</dbReference>
<dbReference type="GO" id="GO:0008061">
    <property type="term" value="F:chitin binding"/>
    <property type="evidence" value="ECO:0007669"/>
    <property type="project" value="InterPro"/>
</dbReference>
<keyword evidence="2 3" id="KW-0326">Glycosidase</keyword>
<feature type="domain" description="GH18" evidence="5">
    <location>
        <begin position="31"/>
        <end position="396"/>
    </location>
</feature>
<accession>A0A1G2CIY9</accession>
<evidence type="ECO:0000256" key="3">
    <source>
        <dbReference type="RuleBase" id="RU000489"/>
    </source>
</evidence>
<dbReference type="GO" id="GO:0004553">
    <property type="term" value="F:hydrolase activity, hydrolyzing O-glycosyl compounds"/>
    <property type="evidence" value="ECO:0007669"/>
    <property type="project" value="InterPro"/>
</dbReference>
<evidence type="ECO:0000256" key="1">
    <source>
        <dbReference type="ARBA" id="ARBA00022801"/>
    </source>
</evidence>
<proteinExistence type="inferred from homology"/>
<reference evidence="6 7" key="1">
    <citation type="journal article" date="2016" name="Nat. Commun.">
        <title>Thousands of microbial genomes shed light on interconnected biogeochemical processes in an aquifer system.</title>
        <authorList>
            <person name="Anantharaman K."/>
            <person name="Brown C.T."/>
            <person name="Hug L.A."/>
            <person name="Sharon I."/>
            <person name="Castelle C.J."/>
            <person name="Probst A.J."/>
            <person name="Thomas B.C."/>
            <person name="Singh A."/>
            <person name="Wilkins M.J."/>
            <person name="Karaoz U."/>
            <person name="Brodie E.L."/>
            <person name="Williams K.H."/>
            <person name="Hubbard S.S."/>
            <person name="Banfield J.F."/>
        </authorList>
    </citation>
    <scope>NUCLEOTIDE SEQUENCE [LARGE SCALE GENOMIC DNA]</scope>
</reference>
<keyword evidence="1 3" id="KW-0378">Hydrolase</keyword>
<evidence type="ECO:0000256" key="4">
    <source>
        <dbReference type="RuleBase" id="RU004453"/>
    </source>
</evidence>
<dbReference type="InterPro" id="IPR001579">
    <property type="entry name" value="Glyco_hydro_18_chit_AS"/>
</dbReference>
<dbReference type="SUPFAM" id="SSF51445">
    <property type="entry name" value="(Trans)glycosidases"/>
    <property type="match status" value="1"/>
</dbReference>
<dbReference type="InterPro" id="IPR011583">
    <property type="entry name" value="Chitinase_II/V-like_cat"/>
</dbReference>
<dbReference type="EMBL" id="MHKZ01000005">
    <property type="protein sequence ID" value="OGZ01172.1"/>
    <property type="molecule type" value="Genomic_DNA"/>
</dbReference>
<organism evidence="6 7">
    <name type="scientific">Candidatus Liptonbacteria bacterium RIFCSPLOWO2_01_FULL_45_15</name>
    <dbReference type="NCBI Taxonomy" id="1798649"/>
    <lineage>
        <taxon>Bacteria</taxon>
        <taxon>Candidatus Liptoniibacteriota</taxon>
    </lineage>
</organism>
<dbReference type="InterPro" id="IPR029070">
    <property type="entry name" value="Chitinase_insertion_sf"/>
</dbReference>
<dbReference type="STRING" id="1798649.A3B13_03630"/>
<name>A0A1G2CIY9_9BACT</name>
<dbReference type="InterPro" id="IPR001223">
    <property type="entry name" value="Glyco_hydro18_cat"/>
</dbReference>
<dbReference type="Proteomes" id="UP000176287">
    <property type="component" value="Unassembled WGS sequence"/>
</dbReference>
<dbReference type="AlphaFoldDB" id="A0A1G2CIY9"/>